<feature type="region of interest" description="Disordered" evidence="1">
    <location>
        <begin position="274"/>
        <end position="296"/>
    </location>
</feature>
<dbReference type="RefSeq" id="WP_023980694.1">
    <property type="nucleotide sequence ID" value="NZ_CAADND010000098.1"/>
</dbReference>
<gene>
    <name evidence="2" type="ORF">PAERUG_P19_London_7_VIM_2_05_10_05644</name>
</gene>
<evidence type="ECO:0000313" key="2">
    <source>
        <dbReference type="EMBL" id="CRP81384.1"/>
    </source>
</evidence>
<dbReference type="AlphaFoldDB" id="A0A9P1VZQ7"/>
<comment type="caution">
    <text evidence="2">The sequence shown here is derived from an EMBL/GenBank/DDBJ whole genome shotgun (WGS) entry which is preliminary data.</text>
</comment>
<dbReference type="EMBL" id="CVVU01000245">
    <property type="protein sequence ID" value="CRP81384.1"/>
    <property type="molecule type" value="Genomic_DNA"/>
</dbReference>
<dbReference type="Proteomes" id="UP000045039">
    <property type="component" value="Unassembled WGS sequence"/>
</dbReference>
<sequence length="296" mass="32023">MAVVINREAIIEASAPLRDAYPALRDEQFVAAYSVIRELAVEGAMSMANVVSLLNAGAFVSRSFVSGTSVLRVRPDLAGGEEQEVRELVGGYAAAHLAQQLLGQERTQAFADRVMATALHQVLQGADGAIAVPSDELEDLNEVEPELLGSCLRAMAAVADQARLELSAALGYLMRGQASYSSPTAALERVVARELPGMTPGDYAPLVERSIVYMTDHKDELVDTLLGEMIDEWAEIHLPDAIMRARMYFAEQDEEFDEGMGDDAVLPAGLLEHQGAAAQDDRDDEWLNDGGFSLDR</sequence>
<evidence type="ECO:0000256" key="1">
    <source>
        <dbReference type="SAM" id="MobiDB-lite"/>
    </source>
</evidence>
<accession>A0A9P1VZQ7</accession>
<evidence type="ECO:0000313" key="3">
    <source>
        <dbReference type="Proteomes" id="UP000045039"/>
    </source>
</evidence>
<name>A0A9P1VZQ7_PSEAI</name>
<proteinExistence type="predicted"/>
<organism evidence="2 3">
    <name type="scientific">Pseudomonas aeruginosa</name>
    <dbReference type="NCBI Taxonomy" id="287"/>
    <lineage>
        <taxon>Bacteria</taxon>
        <taxon>Pseudomonadati</taxon>
        <taxon>Pseudomonadota</taxon>
        <taxon>Gammaproteobacteria</taxon>
        <taxon>Pseudomonadales</taxon>
        <taxon>Pseudomonadaceae</taxon>
        <taxon>Pseudomonas</taxon>
    </lineage>
</organism>
<reference evidence="3" key="1">
    <citation type="submission" date="2015-06" db="EMBL/GenBank/DDBJ databases">
        <authorList>
            <person name="Radhakrishnan Rajesh"/>
            <person name="Underwood Anthony"/>
            <person name="Al-Shahib Ali"/>
        </authorList>
    </citation>
    <scope>NUCLEOTIDE SEQUENCE [LARGE SCALE GENOMIC DNA]</scope>
    <source>
        <strain evidence="3">P19_London_7_VIM_2_05_10</strain>
    </source>
</reference>
<protein>
    <submittedName>
        <fullName evidence="2">Uncharacterized protein</fullName>
    </submittedName>
</protein>